<name>A0A316Z7A3_9BASI</name>
<comment type="similarity">
    <text evidence="1">Belongs to the RAD52 family.</text>
</comment>
<dbReference type="AlphaFoldDB" id="A0A316Z7A3"/>
<reference evidence="5 6" key="1">
    <citation type="journal article" date="2018" name="Mol. Biol. Evol.">
        <title>Broad Genomic Sampling Reveals a Smut Pathogenic Ancestry of the Fungal Clade Ustilaginomycotina.</title>
        <authorList>
            <person name="Kijpornyongpan T."/>
            <person name="Mondo S.J."/>
            <person name="Barry K."/>
            <person name="Sandor L."/>
            <person name="Lee J."/>
            <person name="Lipzen A."/>
            <person name="Pangilinan J."/>
            <person name="LaButti K."/>
            <person name="Hainaut M."/>
            <person name="Henrissat B."/>
            <person name="Grigoriev I.V."/>
            <person name="Spatafora J.W."/>
            <person name="Aime M.C."/>
        </authorList>
    </citation>
    <scope>NUCLEOTIDE SEQUENCE [LARGE SCALE GENOMIC DNA]</scope>
    <source>
        <strain evidence="5 6">MCA 4186</strain>
    </source>
</reference>
<evidence type="ECO:0000256" key="4">
    <source>
        <dbReference type="ARBA" id="ARBA00023204"/>
    </source>
</evidence>
<feature type="non-terminal residue" evidence="5">
    <location>
        <position position="1"/>
    </location>
</feature>
<dbReference type="GO" id="GO:0000724">
    <property type="term" value="P:double-strand break repair via homologous recombination"/>
    <property type="evidence" value="ECO:0007669"/>
    <property type="project" value="TreeGrafter"/>
</dbReference>
<dbReference type="PANTHER" id="PTHR12132:SF1">
    <property type="entry name" value="DNA REPAIR PROTEIN RAD52 HOMOLOG"/>
    <property type="match status" value="1"/>
</dbReference>
<accession>A0A316Z7A3</accession>
<dbReference type="SUPFAM" id="SSF54768">
    <property type="entry name" value="dsRNA-binding domain-like"/>
    <property type="match status" value="1"/>
</dbReference>
<gene>
    <name evidence="5" type="ORF">FA09DRAFT_291916</name>
</gene>
<proteinExistence type="inferred from homology"/>
<organism evidence="5 6">
    <name type="scientific">Tilletiopsis washingtonensis</name>
    <dbReference type="NCBI Taxonomy" id="58919"/>
    <lineage>
        <taxon>Eukaryota</taxon>
        <taxon>Fungi</taxon>
        <taxon>Dikarya</taxon>
        <taxon>Basidiomycota</taxon>
        <taxon>Ustilaginomycotina</taxon>
        <taxon>Exobasidiomycetes</taxon>
        <taxon>Entylomatales</taxon>
        <taxon>Entylomatales incertae sedis</taxon>
        <taxon>Tilletiopsis</taxon>
    </lineage>
</organism>
<keyword evidence="3" id="KW-0233">DNA recombination</keyword>
<dbReference type="Gene3D" id="3.30.390.80">
    <property type="entry name" value="DNA repair protein Rad52/59/22"/>
    <property type="match status" value="1"/>
</dbReference>
<dbReference type="PANTHER" id="PTHR12132">
    <property type="entry name" value="DNA REPAIR AND RECOMBINATION PROTEIN RAD52, RAD59"/>
    <property type="match status" value="1"/>
</dbReference>
<keyword evidence="4" id="KW-0234">DNA repair</keyword>
<dbReference type="GO" id="GO:0005634">
    <property type="term" value="C:nucleus"/>
    <property type="evidence" value="ECO:0007669"/>
    <property type="project" value="TreeGrafter"/>
</dbReference>
<keyword evidence="2" id="KW-0227">DNA damage</keyword>
<evidence type="ECO:0000256" key="2">
    <source>
        <dbReference type="ARBA" id="ARBA00022763"/>
    </source>
</evidence>
<feature type="non-terminal residue" evidence="5">
    <location>
        <position position="144"/>
    </location>
</feature>
<dbReference type="InterPro" id="IPR041247">
    <property type="entry name" value="Rad52_fam"/>
</dbReference>
<dbReference type="InterPro" id="IPR042525">
    <property type="entry name" value="Rad52_Rad59_Rad22_sf"/>
</dbReference>
<evidence type="ECO:0000313" key="5">
    <source>
        <dbReference type="EMBL" id="PWN96832.1"/>
    </source>
</evidence>
<protein>
    <submittedName>
        <fullName evidence="5">Rad52/22 double-strand break repair protein</fullName>
    </submittedName>
</protein>
<dbReference type="OrthoDB" id="206565at2759"/>
<keyword evidence="6" id="KW-1185">Reference proteome</keyword>
<dbReference type="GO" id="GO:0006312">
    <property type="term" value="P:mitotic recombination"/>
    <property type="evidence" value="ECO:0007669"/>
    <property type="project" value="TreeGrafter"/>
</dbReference>
<dbReference type="STRING" id="58919.A0A316Z7A3"/>
<sequence length="144" mass="15854">DDALSQISRLQSKLNQRLGPEYIAKRPGFGGGPPVPYLEGWKAIDLANEVFGFNGWSSSIVSLETDFCDVDEQGRVKIGVSCIMRITLRDGTYHEDVGNGAMEGVKSKGQAFQKAKKEAATDALKRTIKSFGKLLGNCMYDKRY</sequence>
<dbReference type="InterPro" id="IPR007232">
    <property type="entry name" value="Rad52_Rad59_Rad22"/>
</dbReference>
<dbReference type="RefSeq" id="XP_025597111.1">
    <property type="nucleotide sequence ID" value="XM_025739998.1"/>
</dbReference>
<dbReference type="EMBL" id="KZ819297">
    <property type="protein sequence ID" value="PWN96832.1"/>
    <property type="molecule type" value="Genomic_DNA"/>
</dbReference>
<dbReference type="GeneID" id="37267544"/>
<evidence type="ECO:0000256" key="1">
    <source>
        <dbReference type="ARBA" id="ARBA00006638"/>
    </source>
</evidence>
<dbReference type="GO" id="GO:0045002">
    <property type="term" value="P:double-strand break repair via single-strand annealing"/>
    <property type="evidence" value="ECO:0007669"/>
    <property type="project" value="TreeGrafter"/>
</dbReference>
<evidence type="ECO:0000313" key="6">
    <source>
        <dbReference type="Proteomes" id="UP000245946"/>
    </source>
</evidence>
<dbReference type="Proteomes" id="UP000245946">
    <property type="component" value="Unassembled WGS sequence"/>
</dbReference>
<dbReference type="GO" id="GO:0003697">
    <property type="term" value="F:single-stranded DNA binding"/>
    <property type="evidence" value="ECO:0007669"/>
    <property type="project" value="UniProtKB-ARBA"/>
</dbReference>
<dbReference type="FunFam" id="3.30.390.80:FF:000001">
    <property type="entry name" value="DNA repair protein RAD52 homolog"/>
    <property type="match status" value="1"/>
</dbReference>
<evidence type="ECO:0000256" key="3">
    <source>
        <dbReference type="ARBA" id="ARBA00023172"/>
    </source>
</evidence>
<dbReference type="Pfam" id="PF04098">
    <property type="entry name" value="Rad52_Rad22"/>
    <property type="match status" value="1"/>
</dbReference>